<dbReference type="HOGENOM" id="CLU_1669516_0_0_1"/>
<protein>
    <submittedName>
        <fullName evidence="2">Uncharacterized protein</fullName>
    </submittedName>
</protein>
<organism evidence="2 3">
    <name type="scientific">Galerina marginata (strain CBS 339.88)</name>
    <dbReference type="NCBI Taxonomy" id="685588"/>
    <lineage>
        <taxon>Eukaryota</taxon>
        <taxon>Fungi</taxon>
        <taxon>Dikarya</taxon>
        <taxon>Basidiomycota</taxon>
        <taxon>Agaricomycotina</taxon>
        <taxon>Agaricomycetes</taxon>
        <taxon>Agaricomycetidae</taxon>
        <taxon>Agaricales</taxon>
        <taxon>Agaricineae</taxon>
        <taxon>Strophariaceae</taxon>
        <taxon>Galerina</taxon>
    </lineage>
</organism>
<dbReference type="Proteomes" id="UP000027222">
    <property type="component" value="Unassembled WGS sequence"/>
</dbReference>
<keyword evidence="1" id="KW-1133">Transmembrane helix</keyword>
<gene>
    <name evidence="2" type="ORF">GALMADRAFT_1207037</name>
</gene>
<evidence type="ECO:0000313" key="2">
    <source>
        <dbReference type="EMBL" id="KDR66208.1"/>
    </source>
</evidence>
<name>A0A067SHG2_GALM3</name>
<keyword evidence="3" id="KW-1185">Reference proteome</keyword>
<keyword evidence="1" id="KW-0472">Membrane</keyword>
<evidence type="ECO:0000256" key="1">
    <source>
        <dbReference type="SAM" id="Phobius"/>
    </source>
</evidence>
<feature type="transmembrane region" description="Helical" evidence="1">
    <location>
        <begin position="136"/>
        <end position="155"/>
    </location>
</feature>
<reference evidence="3" key="1">
    <citation type="journal article" date="2014" name="Proc. Natl. Acad. Sci. U.S.A.">
        <title>Extensive sampling of basidiomycete genomes demonstrates inadequacy of the white-rot/brown-rot paradigm for wood decay fungi.</title>
        <authorList>
            <person name="Riley R."/>
            <person name="Salamov A.A."/>
            <person name="Brown D.W."/>
            <person name="Nagy L.G."/>
            <person name="Floudas D."/>
            <person name="Held B.W."/>
            <person name="Levasseur A."/>
            <person name="Lombard V."/>
            <person name="Morin E."/>
            <person name="Otillar R."/>
            <person name="Lindquist E.A."/>
            <person name="Sun H."/>
            <person name="LaButti K.M."/>
            <person name="Schmutz J."/>
            <person name="Jabbour D."/>
            <person name="Luo H."/>
            <person name="Baker S.E."/>
            <person name="Pisabarro A.G."/>
            <person name="Walton J.D."/>
            <person name="Blanchette R.A."/>
            <person name="Henrissat B."/>
            <person name="Martin F."/>
            <person name="Cullen D."/>
            <person name="Hibbett D.S."/>
            <person name="Grigoriev I.V."/>
        </authorList>
    </citation>
    <scope>NUCLEOTIDE SEQUENCE [LARGE SCALE GENOMIC DNA]</scope>
    <source>
        <strain evidence="3">CBS 339.88</strain>
    </source>
</reference>
<dbReference type="AlphaFoldDB" id="A0A067SHG2"/>
<evidence type="ECO:0000313" key="3">
    <source>
        <dbReference type="Proteomes" id="UP000027222"/>
    </source>
</evidence>
<keyword evidence="1" id="KW-0812">Transmembrane</keyword>
<sequence>MLTSKTQSRPPSLRLWPCWIAATPMFVKLGPSHWLDCPSMLESSLSSQIAVNPLALRPAATSALSVLSCDVFPFVASPTPPTGSISWGQFFVNEPELAITSPHIAEERSPLIDECSVREQASHVHVMADKSNLSSFYACLSCILYLYLLLHVMLVSPQ</sequence>
<proteinExistence type="predicted"/>
<accession>A0A067SHG2</accession>
<dbReference type="EMBL" id="KL142426">
    <property type="protein sequence ID" value="KDR66208.1"/>
    <property type="molecule type" value="Genomic_DNA"/>
</dbReference>